<dbReference type="FunFam" id="3.30.160.60:FF:000100">
    <property type="entry name" value="Zinc finger 45-like"/>
    <property type="match status" value="1"/>
</dbReference>
<evidence type="ECO:0000256" key="11">
    <source>
        <dbReference type="ARBA" id="ARBA00022771"/>
    </source>
</evidence>
<reference evidence="26 27" key="1">
    <citation type="submission" date="2015-04" db="EMBL/GenBank/DDBJ databases">
        <authorList>
            <person name="Syromyatnikov M.Y."/>
            <person name="Popov V.N."/>
        </authorList>
    </citation>
    <scope>NUCLEOTIDE SEQUENCE [LARGE SCALE GENOMIC DNA]</scope>
</reference>
<feature type="compositionally biased region" description="Basic and acidic residues" evidence="23">
    <location>
        <begin position="862"/>
        <end position="874"/>
    </location>
</feature>
<dbReference type="GO" id="GO:0006397">
    <property type="term" value="P:mRNA processing"/>
    <property type="evidence" value="ECO:0007669"/>
    <property type="project" value="UniProtKB-KW"/>
</dbReference>
<keyword evidence="9" id="KW-0747">Spliceosome</keyword>
<proteinExistence type="inferred from homology"/>
<dbReference type="SUPFAM" id="SSF57667">
    <property type="entry name" value="beta-beta-alpha zinc fingers"/>
    <property type="match status" value="4"/>
</dbReference>
<keyword evidence="4" id="KW-1017">Isopeptide bond</keyword>
<dbReference type="PROSITE" id="PS50006">
    <property type="entry name" value="FHA_DOMAIN"/>
    <property type="match status" value="1"/>
</dbReference>
<dbReference type="SMART" id="SM00355">
    <property type="entry name" value="ZnF_C2H2"/>
    <property type="match status" value="7"/>
</dbReference>
<dbReference type="OrthoDB" id="3437960at2759"/>
<evidence type="ECO:0000256" key="13">
    <source>
        <dbReference type="ARBA" id="ARBA00022843"/>
    </source>
</evidence>
<feature type="region of interest" description="Disordered" evidence="23">
    <location>
        <begin position="319"/>
        <end position="346"/>
    </location>
</feature>
<dbReference type="InterPro" id="IPR036834">
    <property type="entry name" value="Bcl-2-like_sf"/>
</dbReference>
<dbReference type="SUPFAM" id="SSF56854">
    <property type="entry name" value="Bcl-2 inhibitors of programmed cell death"/>
    <property type="match status" value="1"/>
</dbReference>
<evidence type="ECO:0000256" key="22">
    <source>
        <dbReference type="PROSITE-ProRule" id="PRU00042"/>
    </source>
</evidence>
<dbReference type="GO" id="GO:0042981">
    <property type="term" value="P:regulation of apoptotic process"/>
    <property type="evidence" value="ECO:0007669"/>
    <property type="project" value="InterPro"/>
</dbReference>
<evidence type="ECO:0000256" key="8">
    <source>
        <dbReference type="ARBA" id="ARBA00022723"/>
    </source>
</evidence>
<feature type="region of interest" description="Disordered" evidence="23">
    <location>
        <begin position="828"/>
        <end position="1022"/>
    </location>
</feature>
<dbReference type="InterPro" id="IPR002475">
    <property type="entry name" value="Bcl2-like"/>
</dbReference>
<sequence>MESKQEFPTFCYNMKNIQVLAPTAQGGNTVNLAQIDDNNKTIQYIAQPFTTSYGQSYTLVNPVQLAGQNGQIVINKPISSNTISNISFKCDVCSQIFSHLTLLNQHKRTHNQEDSHNDTVTVVTQNQGLIQAQNLISESGQNLGQIQIVATDSLEPAQLHHTLGDQINLVQQQPQHKGDKNKCITCGSHIQQNAKRKGPKLIRCETCIQNDVNAQNVRPTQIFVSPDGDIKFEVNEMNQNIIQLQGGVQKPPTKKKNVTTVTKCTTCNGTGVVIVTENPSSSSPVTSPQSTKISSARTITTTSPQKVQQVQIQHVKQHTTSPPPLQMHHQVQHHAPPANQGARQSENDKPFTCNICGGKFSRYSSLWSHKKLHSGEKNYKCDQCSSSFAKAVYLKNHMRIHSGEKPYRCNTCGMTFSQSPHLKNHERTHTGEKPYVCQICDKGFARHATLWNHRRIHTGEKPYKCERCSSAFSQAAHLKNHEKVHLGIKPYKCNICAGSFSDKFALKRHTNIHQKYGQTIPLHADVNEETLGDEAMLKEEDEEDDSSMKDDMIMTAIFTPEVIFTSSDDLAPPRTILKATRTLVDRKFSFPASFHASKLLANDSNAFGRTSRRLSNVSDRVTDRVRKLSTAIGWHQSPSKDILLSQGKYLITLYIRFRLKRAASLNQQKKKIGLQKMQRTLLIGADIKDVYIALKEAASVLEGLHAKIYTNVSRQLSNSPKSLESAEDIAMLLTTFGKILFKNDITWGKVISLFSVTAGLSIDLVRQNQEDYIPTLIEGFLGVIEDELIPFLSENNGWISLHNRLQNKEKSVSTEWLYNYQISLKSMSKTKKKSKHQSDSDSSSSSSSSSSDERHKKSKKQPTKDKDSKPEHSIWDSPRNQSSSSRRRNHSEERQKERKRSHDQMERDSRQRNQRDDDRRNDSNRRRSPDRRDRDDNRRRSPDDRRRHEDSRGYRKDHDRDRRRRSRSRDEQRGGRFNRQRRHNDKEDDDGNYEWGKRGIKKDPDEEPVEKDKPNFGLSGKLAEDTNKVNGIVIKYAEPPEAKIPKRRWRLYPFKGETALPTLYIHRQSAYLIGRDRKICDLAVDHPSCSKQHAALQYRLVPYERDDGSSGKRVRPYIIDLESANGTFVNNKKIDSKKFVELLEKDVIKFGFSSREYVLLHEASKDEAEDDNVAEEEEPPTVATAE</sequence>
<feature type="region of interest" description="Disordered" evidence="23">
    <location>
        <begin position="1163"/>
        <end position="1186"/>
    </location>
</feature>
<evidence type="ECO:0000256" key="7">
    <source>
        <dbReference type="ARBA" id="ARBA00022703"/>
    </source>
</evidence>
<dbReference type="Pfam" id="PF00452">
    <property type="entry name" value="Bcl-2"/>
    <property type="match status" value="1"/>
</dbReference>
<dbReference type="SMART" id="SM00240">
    <property type="entry name" value="FHA"/>
    <property type="match status" value="1"/>
</dbReference>
<dbReference type="FunFam" id="3.30.160.60:FF:000060">
    <property type="entry name" value="zinc finger protein 436"/>
    <property type="match status" value="1"/>
</dbReference>
<feature type="domain" description="C2H2-type" evidence="25">
    <location>
        <begin position="407"/>
        <end position="434"/>
    </location>
</feature>
<dbReference type="Pfam" id="PF00096">
    <property type="entry name" value="zf-C2H2"/>
    <property type="match status" value="6"/>
</dbReference>
<evidence type="ECO:0000256" key="10">
    <source>
        <dbReference type="ARBA" id="ARBA00022737"/>
    </source>
</evidence>
<dbReference type="EMBL" id="CVRI01000020">
    <property type="protein sequence ID" value="CRK90688.1"/>
    <property type="molecule type" value="Genomic_DNA"/>
</dbReference>
<dbReference type="SMART" id="SM00337">
    <property type="entry name" value="BCL"/>
    <property type="match status" value="1"/>
</dbReference>
<dbReference type="Proteomes" id="UP000183832">
    <property type="component" value="Unassembled WGS sequence"/>
</dbReference>
<feature type="compositionally biased region" description="Polar residues" evidence="23">
    <location>
        <begin position="292"/>
        <end position="304"/>
    </location>
</feature>
<feature type="compositionally biased region" description="Basic and acidic residues" evidence="23">
    <location>
        <begin position="995"/>
        <end position="1014"/>
    </location>
</feature>
<keyword evidence="10" id="KW-0677">Repeat</keyword>
<evidence type="ECO:0000256" key="12">
    <source>
        <dbReference type="ARBA" id="ARBA00022833"/>
    </source>
</evidence>
<dbReference type="GO" id="GO:0031047">
    <property type="term" value="P:regulatory ncRNA-mediated gene silencing"/>
    <property type="evidence" value="ECO:0007669"/>
    <property type="project" value="UniProtKB-KW"/>
</dbReference>
<dbReference type="Pfam" id="PF00498">
    <property type="entry name" value="FHA"/>
    <property type="match status" value="1"/>
</dbReference>
<feature type="domain" description="C2H2-type" evidence="25">
    <location>
        <begin position="379"/>
        <end position="406"/>
    </location>
</feature>
<dbReference type="GO" id="GO:0008380">
    <property type="term" value="P:RNA splicing"/>
    <property type="evidence" value="ECO:0007669"/>
    <property type="project" value="UniProtKB-KW"/>
</dbReference>
<dbReference type="FunFam" id="3.30.160.60:FF:002343">
    <property type="entry name" value="Zinc finger protein 33A"/>
    <property type="match status" value="2"/>
</dbReference>
<dbReference type="InterPro" id="IPR013087">
    <property type="entry name" value="Znf_C2H2_type"/>
</dbReference>
<dbReference type="InterPro" id="IPR008984">
    <property type="entry name" value="SMAD_FHA_dom_sf"/>
</dbReference>
<evidence type="ECO:0000256" key="1">
    <source>
        <dbReference type="ARBA" id="ARBA00004123"/>
    </source>
</evidence>
<evidence type="ECO:0000256" key="21">
    <source>
        <dbReference type="ARBA" id="ARBA00055964"/>
    </source>
</evidence>
<evidence type="ECO:0000256" key="3">
    <source>
        <dbReference type="ARBA" id="ARBA00009458"/>
    </source>
</evidence>
<evidence type="ECO:0000259" key="24">
    <source>
        <dbReference type="PROSITE" id="PS50006"/>
    </source>
</evidence>
<keyword evidence="12" id="KW-0862">Zinc</keyword>
<keyword evidence="5" id="KW-0597">Phosphoprotein</keyword>
<protein>
    <submittedName>
        <fullName evidence="26">CLUMA_CG004385, isoform A</fullName>
    </submittedName>
</protein>
<feature type="domain" description="C2H2-type" evidence="25">
    <location>
        <begin position="491"/>
        <end position="513"/>
    </location>
</feature>
<dbReference type="PANTHER" id="PTHR23235:SF142">
    <property type="entry name" value="ZINC FINGER PROTEIN 384"/>
    <property type="match status" value="1"/>
</dbReference>
<evidence type="ECO:0000256" key="4">
    <source>
        <dbReference type="ARBA" id="ARBA00022499"/>
    </source>
</evidence>
<evidence type="ECO:0000256" key="5">
    <source>
        <dbReference type="ARBA" id="ARBA00022553"/>
    </source>
</evidence>
<evidence type="ECO:0000313" key="27">
    <source>
        <dbReference type="Proteomes" id="UP000183832"/>
    </source>
</evidence>
<dbReference type="GO" id="GO:0005681">
    <property type="term" value="C:spliceosomal complex"/>
    <property type="evidence" value="ECO:0007669"/>
    <property type="project" value="UniProtKB-KW"/>
</dbReference>
<evidence type="ECO:0000313" key="26">
    <source>
        <dbReference type="EMBL" id="CRK90688.1"/>
    </source>
</evidence>
<evidence type="ECO:0000256" key="19">
    <source>
        <dbReference type="ARBA" id="ARBA00023187"/>
    </source>
</evidence>
<evidence type="ECO:0000259" key="25">
    <source>
        <dbReference type="PROSITE" id="PS50157"/>
    </source>
</evidence>
<dbReference type="SUPFAM" id="SSF49879">
    <property type="entry name" value="SMAD/FHA domain"/>
    <property type="match status" value="1"/>
</dbReference>
<feature type="region of interest" description="Disordered" evidence="23">
    <location>
        <begin position="278"/>
        <end position="304"/>
    </location>
</feature>
<dbReference type="FunFam" id="3.30.160.60:FF:000512">
    <property type="entry name" value="zinc finger protein 197 isoform X1"/>
    <property type="match status" value="1"/>
</dbReference>
<comment type="subcellular location">
    <subcellularLocation>
        <location evidence="1">Nucleus</location>
    </subcellularLocation>
</comment>
<comment type="similarity">
    <text evidence="3">Belongs to the Bcl-2 family.</text>
</comment>
<dbReference type="InterPro" id="IPR046371">
    <property type="entry name" value="Bcl-2_BH1-3"/>
</dbReference>
<feature type="compositionally biased region" description="Basic and acidic residues" evidence="23">
    <location>
        <begin position="890"/>
        <end position="960"/>
    </location>
</feature>
<name>A0A1J1HRI3_9DIPT</name>
<feature type="domain" description="FHA" evidence="24">
    <location>
        <begin position="1071"/>
        <end position="1134"/>
    </location>
</feature>
<feature type="domain" description="C2H2-type" evidence="25">
    <location>
        <begin position="351"/>
        <end position="378"/>
    </location>
</feature>
<evidence type="ECO:0000256" key="9">
    <source>
        <dbReference type="ARBA" id="ARBA00022728"/>
    </source>
</evidence>
<keyword evidence="6" id="KW-0507">mRNA processing</keyword>
<dbReference type="GO" id="GO:0008270">
    <property type="term" value="F:zinc ion binding"/>
    <property type="evidence" value="ECO:0007669"/>
    <property type="project" value="UniProtKB-KW"/>
</dbReference>
<feature type="domain" description="C2H2-type" evidence="25">
    <location>
        <begin position="435"/>
        <end position="462"/>
    </location>
</feature>
<dbReference type="PANTHER" id="PTHR23235">
    <property type="entry name" value="KRUEPPEL-LIKE TRANSCRIPTION FACTOR"/>
    <property type="match status" value="1"/>
</dbReference>
<evidence type="ECO:0000256" key="15">
    <source>
        <dbReference type="ARBA" id="ARBA00023054"/>
    </source>
</evidence>
<keyword evidence="16" id="KW-0238">DNA-binding</keyword>
<dbReference type="CDD" id="cd22718">
    <property type="entry name" value="FHA_SNIP1"/>
    <property type="match status" value="1"/>
</dbReference>
<keyword evidence="7" id="KW-0053">Apoptosis</keyword>
<accession>A0A1J1HRI3</accession>
<feature type="domain" description="C2H2-type" evidence="25">
    <location>
        <begin position="463"/>
        <end position="490"/>
    </location>
</feature>
<feature type="domain" description="C2H2-type" evidence="25">
    <location>
        <begin position="88"/>
        <end position="115"/>
    </location>
</feature>
<keyword evidence="8" id="KW-0479">Metal-binding</keyword>
<dbReference type="GO" id="GO:0006915">
    <property type="term" value="P:apoptotic process"/>
    <property type="evidence" value="ECO:0007669"/>
    <property type="project" value="UniProtKB-KW"/>
</dbReference>
<comment type="similarity">
    <text evidence="2">Belongs to the krueppel C2H2-type zinc-finger protein family.</text>
</comment>
<dbReference type="STRING" id="568069.A0A1J1HRI3"/>
<keyword evidence="19" id="KW-0508">mRNA splicing</keyword>
<dbReference type="AlphaFoldDB" id="A0A1J1HRI3"/>
<gene>
    <name evidence="26" type="ORF">CLUMA_CG004385</name>
</gene>
<feature type="compositionally biased region" description="Acidic residues" evidence="23">
    <location>
        <begin position="1167"/>
        <end position="1179"/>
    </location>
</feature>
<evidence type="ECO:0000256" key="16">
    <source>
        <dbReference type="ARBA" id="ARBA00023125"/>
    </source>
</evidence>
<evidence type="ECO:0000256" key="17">
    <source>
        <dbReference type="ARBA" id="ARBA00023158"/>
    </source>
</evidence>
<keyword evidence="15" id="KW-0175">Coiled coil</keyword>
<keyword evidence="20" id="KW-0539">Nucleus</keyword>
<dbReference type="Gene3D" id="3.30.160.60">
    <property type="entry name" value="Classic Zinc Finger"/>
    <property type="match status" value="7"/>
</dbReference>
<keyword evidence="18" id="KW-0804">Transcription</keyword>
<evidence type="ECO:0000256" key="2">
    <source>
        <dbReference type="ARBA" id="ARBA00006991"/>
    </source>
</evidence>
<evidence type="ECO:0000256" key="20">
    <source>
        <dbReference type="ARBA" id="ARBA00023242"/>
    </source>
</evidence>
<evidence type="ECO:0000256" key="14">
    <source>
        <dbReference type="ARBA" id="ARBA00023015"/>
    </source>
</evidence>
<dbReference type="FunFam" id="2.60.200.20:FF:000008">
    <property type="entry name" value="smad nuclear-interacting protein 1"/>
    <property type="match status" value="1"/>
</dbReference>
<keyword evidence="13" id="KW-0832">Ubl conjugation</keyword>
<keyword evidence="14" id="KW-0805">Transcription regulation</keyword>
<comment type="function">
    <text evidence="21">Required for pre-mRNA splicing as component of the spliceosome. As a component of the minor spliceosome, involved in the splicing of U12-type introns in pre-mRNAs. Down-regulates NF-kappa-B signaling by competing with RELA for CREBBP/EP300 binding. Involved in the microRNA (miRNA) biogenesis. May be involved in cyclin-D1/CCND1 mRNA stability through the SNARP complex which associates with both the 3'end of the CCND1 gene and its mRNA.</text>
</comment>
<keyword evidence="27" id="KW-1185">Reference proteome</keyword>
<keyword evidence="11 22" id="KW-0863">Zinc-finger</keyword>
<evidence type="ECO:0000256" key="23">
    <source>
        <dbReference type="SAM" id="MobiDB-lite"/>
    </source>
</evidence>
<feature type="compositionally biased region" description="Low complexity" evidence="23">
    <location>
        <begin position="840"/>
        <end position="850"/>
    </location>
</feature>
<dbReference type="Gene3D" id="2.60.200.20">
    <property type="match status" value="1"/>
</dbReference>
<dbReference type="Gene3D" id="1.10.437.10">
    <property type="entry name" value="Blc2-like"/>
    <property type="match status" value="1"/>
</dbReference>
<dbReference type="InterPro" id="IPR000253">
    <property type="entry name" value="FHA_dom"/>
</dbReference>
<evidence type="ECO:0000256" key="18">
    <source>
        <dbReference type="ARBA" id="ARBA00023163"/>
    </source>
</evidence>
<dbReference type="GO" id="GO:0000981">
    <property type="term" value="F:DNA-binding transcription factor activity, RNA polymerase II-specific"/>
    <property type="evidence" value="ECO:0007669"/>
    <property type="project" value="TreeGrafter"/>
</dbReference>
<dbReference type="PROSITE" id="PS00028">
    <property type="entry name" value="ZINC_FINGER_C2H2_1"/>
    <property type="match status" value="7"/>
</dbReference>
<feature type="compositionally biased region" description="Low complexity" evidence="23">
    <location>
        <begin position="278"/>
        <end position="291"/>
    </location>
</feature>
<dbReference type="PROSITE" id="PS50062">
    <property type="entry name" value="BCL2_FAMILY"/>
    <property type="match status" value="1"/>
</dbReference>
<dbReference type="GO" id="GO:0000978">
    <property type="term" value="F:RNA polymerase II cis-regulatory region sequence-specific DNA binding"/>
    <property type="evidence" value="ECO:0007669"/>
    <property type="project" value="TreeGrafter"/>
</dbReference>
<dbReference type="FunFam" id="3.30.160.60:FF:001480">
    <property type="entry name" value="Si:cabz01071911.3"/>
    <property type="match status" value="1"/>
</dbReference>
<evidence type="ECO:0000256" key="6">
    <source>
        <dbReference type="ARBA" id="ARBA00022664"/>
    </source>
</evidence>
<organism evidence="26 27">
    <name type="scientific">Clunio marinus</name>
    <dbReference type="NCBI Taxonomy" id="568069"/>
    <lineage>
        <taxon>Eukaryota</taxon>
        <taxon>Metazoa</taxon>
        <taxon>Ecdysozoa</taxon>
        <taxon>Arthropoda</taxon>
        <taxon>Hexapoda</taxon>
        <taxon>Insecta</taxon>
        <taxon>Pterygota</taxon>
        <taxon>Neoptera</taxon>
        <taxon>Endopterygota</taxon>
        <taxon>Diptera</taxon>
        <taxon>Nematocera</taxon>
        <taxon>Chironomoidea</taxon>
        <taxon>Chironomidae</taxon>
        <taxon>Clunio</taxon>
    </lineage>
</organism>
<dbReference type="PROSITE" id="PS50157">
    <property type="entry name" value="ZINC_FINGER_C2H2_2"/>
    <property type="match status" value="7"/>
</dbReference>
<keyword evidence="17" id="KW-0943">RNA-mediated gene silencing</keyword>
<dbReference type="InterPro" id="IPR036236">
    <property type="entry name" value="Znf_C2H2_sf"/>
</dbReference>